<protein>
    <submittedName>
        <fullName evidence="2">Uncharacterized protein</fullName>
    </submittedName>
</protein>
<feature type="compositionally biased region" description="Polar residues" evidence="1">
    <location>
        <begin position="56"/>
        <end position="81"/>
    </location>
</feature>
<feature type="region of interest" description="Disordered" evidence="1">
    <location>
        <begin position="1"/>
        <end position="113"/>
    </location>
</feature>
<dbReference type="EMBL" id="JACEEZ010006661">
    <property type="protein sequence ID" value="KAG0724609.1"/>
    <property type="molecule type" value="Genomic_DNA"/>
</dbReference>
<evidence type="ECO:0000256" key="1">
    <source>
        <dbReference type="SAM" id="MobiDB-lite"/>
    </source>
</evidence>
<sequence length="113" mass="12085">MVDHSPSRAPDTAVTRLRIGHPPQLSPTKMGMTDDPHCPGPHIPGPTLKNLLPAMSSATNPTARHSSNHYIHSSSATNSSRPLGGSPTLAWPSKSSSPTRTFSHRSLAKLHRI</sequence>
<keyword evidence="3" id="KW-1185">Reference proteome</keyword>
<dbReference type="OrthoDB" id="6371827at2759"/>
<proteinExistence type="predicted"/>
<dbReference type="AlphaFoldDB" id="A0A8J5CXF4"/>
<organism evidence="2 3">
    <name type="scientific">Chionoecetes opilio</name>
    <name type="common">Atlantic snow crab</name>
    <name type="synonym">Cancer opilio</name>
    <dbReference type="NCBI Taxonomy" id="41210"/>
    <lineage>
        <taxon>Eukaryota</taxon>
        <taxon>Metazoa</taxon>
        <taxon>Ecdysozoa</taxon>
        <taxon>Arthropoda</taxon>
        <taxon>Crustacea</taxon>
        <taxon>Multicrustacea</taxon>
        <taxon>Malacostraca</taxon>
        <taxon>Eumalacostraca</taxon>
        <taxon>Eucarida</taxon>
        <taxon>Decapoda</taxon>
        <taxon>Pleocyemata</taxon>
        <taxon>Brachyura</taxon>
        <taxon>Eubrachyura</taxon>
        <taxon>Majoidea</taxon>
        <taxon>Majidae</taxon>
        <taxon>Chionoecetes</taxon>
    </lineage>
</organism>
<accession>A0A8J5CXF4</accession>
<comment type="caution">
    <text evidence="2">The sequence shown here is derived from an EMBL/GenBank/DDBJ whole genome shotgun (WGS) entry which is preliminary data.</text>
</comment>
<feature type="compositionally biased region" description="Basic residues" evidence="1">
    <location>
        <begin position="102"/>
        <end position="113"/>
    </location>
</feature>
<evidence type="ECO:0000313" key="2">
    <source>
        <dbReference type="EMBL" id="KAG0724609.1"/>
    </source>
</evidence>
<dbReference type="Proteomes" id="UP000770661">
    <property type="component" value="Unassembled WGS sequence"/>
</dbReference>
<gene>
    <name evidence="2" type="ORF">GWK47_040266</name>
</gene>
<evidence type="ECO:0000313" key="3">
    <source>
        <dbReference type="Proteomes" id="UP000770661"/>
    </source>
</evidence>
<name>A0A8J5CXF4_CHIOP</name>
<reference evidence="2" key="1">
    <citation type="submission" date="2020-07" db="EMBL/GenBank/DDBJ databases">
        <title>The High-quality genome of the commercially important snow crab, Chionoecetes opilio.</title>
        <authorList>
            <person name="Jeong J.-H."/>
            <person name="Ryu S."/>
        </authorList>
    </citation>
    <scope>NUCLEOTIDE SEQUENCE</scope>
    <source>
        <strain evidence="2">MADBK_172401_WGS</strain>
        <tissue evidence="2">Digestive gland</tissue>
    </source>
</reference>